<dbReference type="EC" id="5.99.1.4" evidence="1"/>
<dbReference type="InterPro" id="IPR036249">
    <property type="entry name" value="Thioredoxin-like_sf"/>
</dbReference>
<dbReference type="Proteomes" id="UP000321389">
    <property type="component" value="Chromosome"/>
</dbReference>
<reference evidence="4" key="1">
    <citation type="submission" date="2020-04" db="EMBL/GenBank/DDBJ databases">
        <title>Nitratireductor sp. nov. isolated from mangrove soil.</title>
        <authorList>
            <person name="Ye Y."/>
        </authorList>
    </citation>
    <scope>NUCLEOTIDE SEQUENCE</scope>
    <source>
        <strain evidence="4">SY7</strain>
    </source>
</reference>
<comment type="similarity">
    <text evidence="1">Belongs to the GST superfamily. NadH family.</text>
</comment>
<keyword evidence="5" id="KW-1185">Reference proteome</keyword>
<dbReference type="Pfam" id="PF01323">
    <property type="entry name" value="DSBA"/>
    <property type="match status" value="1"/>
</dbReference>
<evidence type="ECO:0000313" key="5">
    <source>
        <dbReference type="Proteomes" id="UP000321389"/>
    </source>
</evidence>
<organism evidence="4 5">
    <name type="scientific">Nitratireductor mangrovi</name>
    <dbReference type="NCBI Taxonomy" id="2599600"/>
    <lineage>
        <taxon>Bacteria</taxon>
        <taxon>Pseudomonadati</taxon>
        <taxon>Pseudomonadota</taxon>
        <taxon>Alphaproteobacteria</taxon>
        <taxon>Hyphomicrobiales</taxon>
        <taxon>Phyllobacteriaceae</taxon>
        <taxon>Nitratireductor</taxon>
    </lineage>
</organism>
<dbReference type="PIRSF" id="PIRSF006386">
    <property type="entry name" value="HCCAis_GSTk"/>
    <property type="match status" value="1"/>
</dbReference>
<sequence length="205" mass="22335">MSTIDYYFTSVSPFVYLGHKAISEVARKHGAAIHYKPVGLAGVWEVSGSVPLGQRSPTRQRYRLLELQRAAFRRQLPINLHPKFFPADPTLADHVVVALLKMQADPEGFMARVFSGVWAKEENVADAATLAGYLEAEGQDAAKVLAAAESDEVAETRRRNTADAVAADAIGVPAYVLGGEVFWGQDRIEDLALALETGRAPFKPE</sequence>
<dbReference type="InterPro" id="IPR001853">
    <property type="entry name" value="DSBA-like_thioredoxin_dom"/>
</dbReference>
<dbReference type="SUPFAM" id="SSF52833">
    <property type="entry name" value="Thioredoxin-like"/>
    <property type="match status" value="1"/>
</dbReference>
<dbReference type="OrthoDB" id="5244108at2"/>
<gene>
    <name evidence="4" type="ORF">FQ775_07760</name>
</gene>
<dbReference type="PANTHER" id="PTHR42943:SF2">
    <property type="entry name" value="GLUTATHIONE S-TRANSFERASE KAPPA 1"/>
    <property type="match status" value="1"/>
</dbReference>
<dbReference type="KEGG" id="niy:FQ775_07760"/>
<evidence type="ECO:0000256" key="2">
    <source>
        <dbReference type="PIRSR" id="PIRSR006386-1"/>
    </source>
</evidence>
<keyword evidence="1 4" id="KW-0413">Isomerase</keyword>
<dbReference type="InterPro" id="IPR044087">
    <property type="entry name" value="NahD-like"/>
</dbReference>
<dbReference type="EMBL" id="CP042301">
    <property type="protein sequence ID" value="QDZ00281.1"/>
    <property type="molecule type" value="Genomic_DNA"/>
</dbReference>
<dbReference type="CDD" id="cd03022">
    <property type="entry name" value="DsbA_HCCA_Iso"/>
    <property type="match status" value="1"/>
</dbReference>
<evidence type="ECO:0000313" key="4">
    <source>
        <dbReference type="EMBL" id="QDZ00281.1"/>
    </source>
</evidence>
<dbReference type="GO" id="GO:1901170">
    <property type="term" value="P:naphthalene catabolic process"/>
    <property type="evidence" value="ECO:0007669"/>
    <property type="project" value="InterPro"/>
</dbReference>
<dbReference type="GO" id="GO:0004364">
    <property type="term" value="F:glutathione transferase activity"/>
    <property type="evidence" value="ECO:0007669"/>
    <property type="project" value="TreeGrafter"/>
</dbReference>
<dbReference type="PANTHER" id="PTHR42943">
    <property type="entry name" value="GLUTATHIONE S-TRANSFERASE KAPPA"/>
    <property type="match status" value="1"/>
</dbReference>
<proteinExistence type="inferred from homology"/>
<dbReference type="GO" id="GO:0006749">
    <property type="term" value="P:glutathione metabolic process"/>
    <property type="evidence" value="ECO:0007669"/>
    <property type="project" value="TreeGrafter"/>
</dbReference>
<feature type="active site" description="Nucleophile" evidence="2">
    <location>
        <position position="12"/>
    </location>
</feature>
<comment type="catalytic activity">
    <reaction evidence="1">
        <text>2-hydroxychromene-2-carboxylate = (3E)-4-(2-hydroxyphenyl)-2-oxobut-3-enoate</text>
        <dbReference type="Rhea" id="RHEA:27401"/>
        <dbReference type="ChEBI" id="CHEBI:59350"/>
        <dbReference type="ChEBI" id="CHEBI:59353"/>
        <dbReference type="EC" id="5.99.1.4"/>
    </reaction>
</comment>
<dbReference type="InterPro" id="IPR051924">
    <property type="entry name" value="GST_Kappa/NadH"/>
</dbReference>
<dbReference type="Gene3D" id="3.40.30.10">
    <property type="entry name" value="Glutaredoxin"/>
    <property type="match status" value="1"/>
</dbReference>
<accession>A0A5B8KXG1</accession>
<protein>
    <recommendedName>
        <fullName evidence="1">2-hydroxychromene-2-carboxylate isomerase</fullName>
        <ecNumber evidence="1">5.99.1.4</ecNumber>
    </recommendedName>
</protein>
<evidence type="ECO:0000256" key="1">
    <source>
        <dbReference type="PIRNR" id="PIRNR006386"/>
    </source>
</evidence>
<feature type="domain" description="DSBA-like thioredoxin" evidence="3">
    <location>
        <begin position="3"/>
        <end position="195"/>
    </location>
</feature>
<dbReference type="GO" id="GO:0004602">
    <property type="term" value="F:glutathione peroxidase activity"/>
    <property type="evidence" value="ECO:0007669"/>
    <property type="project" value="TreeGrafter"/>
</dbReference>
<dbReference type="InterPro" id="IPR014440">
    <property type="entry name" value="HCCAis_GSTk"/>
</dbReference>
<dbReference type="AlphaFoldDB" id="A0A5B8KXG1"/>
<name>A0A5B8KXG1_9HYPH</name>
<evidence type="ECO:0000259" key="3">
    <source>
        <dbReference type="Pfam" id="PF01323"/>
    </source>
</evidence>
<dbReference type="RefSeq" id="WP_146298929.1">
    <property type="nucleotide sequence ID" value="NZ_CP042301.2"/>
</dbReference>
<dbReference type="GO" id="GO:0018845">
    <property type="term" value="F:2-hydroxychromene-2-carboxylate isomerase activity"/>
    <property type="evidence" value="ECO:0007669"/>
    <property type="project" value="UniProtKB-UniRule"/>
</dbReference>